<keyword evidence="3" id="KW-1185">Reference proteome</keyword>
<organism evidence="2 3">
    <name type="scientific">Limibacillus halophilus</name>
    <dbReference type="NCBI Taxonomy" id="1579333"/>
    <lineage>
        <taxon>Bacteria</taxon>
        <taxon>Pseudomonadati</taxon>
        <taxon>Pseudomonadota</taxon>
        <taxon>Alphaproteobacteria</taxon>
        <taxon>Rhodospirillales</taxon>
        <taxon>Rhodovibrionaceae</taxon>
        <taxon>Limibacillus</taxon>
    </lineage>
</organism>
<evidence type="ECO:0000256" key="1">
    <source>
        <dbReference type="SAM" id="MobiDB-lite"/>
    </source>
</evidence>
<name>A0A839SZK1_9PROT</name>
<sequence>MSQSPNSSWISAIENKTGQRPRSHGLSLASLPVDGKPGLGTLEAYKALAADP</sequence>
<proteinExistence type="predicted"/>
<dbReference type="EMBL" id="JACHXA010000016">
    <property type="protein sequence ID" value="MBB3067024.1"/>
    <property type="molecule type" value="Genomic_DNA"/>
</dbReference>
<feature type="compositionally biased region" description="Polar residues" evidence="1">
    <location>
        <begin position="1"/>
        <end position="20"/>
    </location>
</feature>
<dbReference type="Proteomes" id="UP000581135">
    <property type="component" value="Unassembled WGS sequence"/>
</dbReference>
<dbReference type="AlphaFoldDB" id="A0A839SZK1"/>
<gene>
    <name evidence="2" type="ORF">FHR98_003347</name>
</gene>
<feature type="region of interest" description="Disordered" evidence="1">
    <location>
        <begin position="1"/>
        <end position="29"/>
    </location>
</feature>
<reference evidence="2 3" key="1">
    <citation type="submission" date="2020-08" db="EMBL/GenBank/DDBJ databases">
        <title>Genomic Encyclopedia of Type Strains, Phase III (KMG-III): the genomes of soil and plant-associated and newly described type strains.</title>
        <authorList>
            <person name="Whitman W."/>
        </authorList>
    </citation>
    <scope>NUCLEOTIDE SEQUENCE [LARGE SCALE GENOMIC DNA]</scope>
    <source>
        <strain evidence="2 3">CECT 8803</strain>
    </source>
</reference>
<accession>A0A839SZK1</accession>
<comment type="caution">
    <text evidence="2">The sequence shown here is derived from an EMBL/GenBank/DDBJ whole genome shotgun (WGS) entry which is preliminary data.</text>
</comment>
<feature type="non-terminal residue" evidence="2">
    <location>
        <position position="52"/>
    </location>
</feature>
<evidence type="ECO:0000313" key="2">
    <source>
        <dbReference type="EMBL" id="MBB3067024.1"/>
    </source>
</evidence>
<evidence type="ECO:0000313" key="3">
    <source>
        <dbReference type="Proteomes" id="UP000581135"/>
    </source>
</evidence>
<protein>
    <submittedName>
        <fullName evidence="2">Uncharacterized protein</fullName>
    </submittedName>
</protein>